<name>A0A410PWQ9_9FIRM</name>
<evidence type="ECO:0000256" key="5">
    <source>
        <dbReference type="ARBA" id="ARBA00022989"/>
    </source>
</evidence>
<proteinExistence type="predicted"/>
<evidence type="ECO:0000313" key="11">
    <source>
        <dbReference type="Proteomes" id="UP000287601"/>
    </source>
</evidence>
<keyword evidence="5 8" id="KW-1133">Transmembrane helix</keyword>
<dbReference type="Proteomes" id="UP000287601">
    <property type="component" value="Chromosome"/>
</dbReference>
<dbReference type="OrthoDB" id="1953902at2"/>
<comment type="subcellular location">
    <subcellularLocation>
        <location evidence="1">Membrane</location>
    </subcellularLocation>
</comment>
<evidence type="ECO:0000256" key="8">
    <source>
        <dbReference type="SAM" id="Phobius"/>
    </source>
</evidence>
<dbReference type="PANTHER" id="PTHR37820:SF1">
    <property type="entry name" value="CELL DIVISION PROTEIN FTSQ"/>
    <property type="match status" value="1"/>
</dbReference>
<feature type="transmembrane region" description="Helical" evidence="8">
    <location>
        <begin position="16"/>
        <end position="34"/>
    </location>
</feature>
<evidence type="ECO:0000256" key="4">
    <source>
        <dbReference type="ARBA" id="ARBA00022692"/>
    </source>
</evidence>
<accession>A0A410PWQ9</accession>
<dbReference type="Pfam" id="PF08478">
    <property type="entry name" value="POTRA_1"/>
    <property type="match status" value="1"/>
</dbReference>
<evidence type="ECO:0000313" key="10">
    <source>
        <dbReference type="EMBL" id="QAT43306.1"/>
    </source>
</evidence>
<keyword evidence="6 8" id="KW-0472">Membrane</keyword>
<dbReference type="KEGG" id="amij:EQM06_08790"/>
<organism evidence="10 11">
    <name type="scientific">Aminipila luticellarii</name>
    <dbReference type="NCBI Taxonomy" id="2507160"/>
    <lineage>
        <taxon>Bacteria</taxon>
        <taxon>Bacillati</taxon>
        <taxon>Bacillota</taxon>
        <taxon>Clostridia</taxon>
        <taxon>Peptostreptococcales</taxon>
        <taxon>Anaerovoracaceae</taxon>
        <taxon>Aminipila</taxon>
    </lineage>
</organism>
<evidence type="ECO:0000259" key="9">
    <source>
        <dbReference type="PROSITE" id="PS51779"/>
    </source>
</evidence>
<gene>
    <name evidence="10" type="ORF">EQM06_08790</name>
</gene>
<feature type="domain" description="POTRA" evidence="9">
    <location>
        <begin position="39"/>
        <end position="107"/>
    </location>
</feature>
<keyword evidence="11" id="KW-1185">Reference proteome</keyword>
<dbReference type="Gene3D" id="3.10.20.310">
    <property type="entry name" value="membrane protein fhac"/>
    <property type="match status" value="1"/>
</dbReference>
<keyword evidence="4 8" id="KW-0812">Transmembrane</keyword>
<dbReference type="GO" id="GO:0005886">
    <property type="term" value="C:plasma membrane"/>
    <property type="evidence" value="ECO:0007669"/>
    <property type="project" value="TreeGrafter"/>
</dbReference>
<dbReference type="AlphaFoldDB" id="A0A410PWQ9"/>
<dbReference type="PANTHER" id="PTHR37820">
    <property type="entry name" value="CELL DIVISION PROTEIN DIVIB"/>
    <property type="match status" value="1"/>
</dbReference>
<dbReference type="InterPro" id="IPR050487">
    <property type="entry name" value="FtsQ_DivIB"/>
</dbReference>
<protein>
    <submittedName>
        <fullName evidence="10">FtsQ-type POTRA domain-containing protein</fullName>
    </submittedName>
</protein>
<evidence type="ECO:0000256" key="2">
    <source>
        <dbReference type="ARBA" id="ARBA00022475"/>
    </source>
</evidence>
<sequence>MTDKLRKKKKRKKKNYLLRLLVIIAVGAGLYFLMTSEWFDIDSVKVENNNYYTVEQVKDKAGIQVGKNIFSLKKSGIKDKLLKDPYFKNVKIKRKLPSTVVIDVTERSEKAAVLYNGTYIIIDSDGLVLRKAKTEPKITVIEGLTVKKAKEGKPLEAEENSILTDTLSMLASMEDSDLFFKKINTSSVIIKAHIYDELVCEGTPENLKESLKNGKLETTLYEMYSKGIKRGTIKIGSDNYCSFDPNVE</sequence>
<keyword evidence="2" id="KW-1003">Cell membrane</keyword>
<dbReference type="GO" id="GO:0051301">
    <property type="term" value="P:cell division"/>
    <property type="evidence" value="ECO:0007669"/>
    <property type="project" value="UniProtKB-KW"/>
</dbReference>
<reference evidence="10 11" key="1">
    <citation type="submission" date="2019-01" db="EMBL/GenBank/DDBJ databases">
        <title>Draft genomes of a novel of Aminipila strains.</title>
        <authorList>
            <person name="Ma S."/>
        </authorList>
    </citation>
    <scope>NUCLEOTIDE SEQUENCE [LARGE SCALE GENOMIC DNA]</scope>
    <source>
        <strain evidence="11">JN-39</strain>
    </source>
</reference>
<dbReference type="InterPro" id="IPR034746">
    <property type="entry name" value="POTRA"/>
</dbReference>
<keyword evidence="3" id="KW-0132">Cell division</keyword>
<dbReference type="EMBL" id="CP035281">
    <property type="protein sequence ID" value="QAT43306.1"/>
    <property type="molecule type" value="Genomic_DNA"/>
</dbReference>
<dbReference type="RefSeq" id="WP_128745998.1">
    <property type="nucleotide sequence ID" value="NZ_CP035281.1"/>
</dbReference>
<keyword evidence="7" id="KW-0131">Cell cycle</keyword>
<evidence type="ECO:0000256" key="3">
    <source>
        <dbReference type="ARBA" id="ARBA00022618"/>
    </source>
</evidence>
<dbReference type="InterPro" id="IPR013685">
    <property type="entry name" value="POTRA_FtsQ_type"/>
</dbReference>
<evidence type="ECO:0000256" key="7">
    <source>
        <dbReference type="ARBA" id="ARBA00023306"/>
    </source>
</evidence>
<dbReference type="PROSITE" id="PS51779">
    <property type="entry name" value="POTRA"/>
    <property type="match status" value="1"/>
</dbReference>
<evidence type="ECO:0000256" key="1">
    <source>
        <dbReference type="ARBA" id="ARBA00004370"/>
    </source>
</evidence>
<evidence type="ECO:0000256" key="6">
    <source>
        <dbReference type="ARBA" id="ARBA00023136"/>
    </source>
</evidence>